<dbReference type="AlphaFoldDB" id="A0A3N4GB93"/>
<protein>
    <submittedName>
        <fullName evidence="1">Winged helix DNA-binding domain-containing protein</fullName>
    </submittedName>
</protein>
<organism evidence="1 2">
    <name type="scientific">Gordonia oryzae</name>
    <dbReference type="NCBI Taxonomy" id="2487349"/>
    <lineage>
        <taxon>Bacteria</taxon>
        <taxon>Bacillati</taxon>
        <taxon>Actinomycetota</taxon>
        <taxon>Actinomycetes</taxon>
        <taxon>Mycobacteriales</taxon>
        <taxon>Gordoniaceae</taxon>
        <taxon>Gordonia</taxon>
    </lineage>
</organism>
<dbReference type="InterPro" id="IPR009351">
    <property type="entry name" value="AlkZ-like"/>
</dbReference>
<keyword evidence="1" id="KW-0238">DNA-binding</keyword>
<dbReference type="EMBL" id="RKMH01000009">
    <property type="protein sequence ID" value="RPA59475.1"/>
    <property type="molecule type" value="Genomic_DNA"/>
</dbReference>
<dbReference type="RefSeq" id="WP_123930713.1">
    <property type="nucleotide sequence ID" value="NZ_JBPSDP010000008.1"/>
</dbReference>
<gene>
    <name evidence="1" type="ORF">EF294_13400</name>
</gene>
<dbReference type="Proteomes" id="UP000267536">
    <property type="component" value="Unassembled WGS sequence"/>
</dbReference>
<dbReference type="Pfam" id="PF06224">
    <property type="entry name" value="AlkZ-like"/>
    <property type="match status" value="1"/>
</dbReference>
<dbReference type="PANTHER" id="PTHR38479:SF2">
    <property type="entry name" value="WINGED HELIX DNA-BINDING DOMAIN-CONTAINING PROTEIN"/>
    <property type="match status" value="1"/>
</dbReference>
<sequence>MPPSITAGQWNRTLLRRQHLLDRADEDAIEVIDRLVGMQSQDPRAAFFGLQCRIERFTPDELDELLTDREVVRMALLRGTVFLIDGADARWIRPLAQPVLDGELWSAHASTLASSTPIAVIDDARELLRDGPIGGDELGRALAERHPAEKPSTLTGMARCALPLVQVPPRGLWRGSGRPTYALLDDWIGPGHPALDGEEARCELIRLYLRGFGPASIAAIGKWSGLRGLRPLIEQMEREWELTAYTGPQGQTLYDLEGLDLADEDEPAPVRLIAPFDHVLVAQGDRARIADDDLFARTVTPNGRSPGFVLLDGRLAGTWRIPPGTGTVETALFGTPGHGVRAELDEEISRLEEWVRDSRVDGAESHVTDPSEDSGR</sequence>
<proteinExistence type="predicted"/>
<dbReference type="OrthoDB" id="9148135at2"/>
<evidence type="ECO:0000313" key="1">
    <source>
        <dbReference type="EMBL" id="RPA59475.1"/>
    </source>
</evidence>
<dbReference type="PANTHER" id="PTHR38479">
    <property type="entry name" value="LMO0824 PROTEIN"/>
    <property type="match status" value="1"/>
</dbReference>
<accession>A0A3N4GB93</accession>
<reference evidence="1 2" key="1">
    <citation type="submission" date="2018-11" db="EMBL/GenBank/DDBJ databases">
        <title>Draft genome sequence of Gordonia sp. RS15-1S isolated from rice stems.</title>
        <authorList>
            <person name="Muangham S."/>
        </authorList>
    </citation>
    <scope>NUCLEOTIDE SEQUENCE [LARGE SCALE GENOMIC DNA]</scope>
    <source>
        <strain evidence="1 2">RS15-1S</strain>
    </source>
</reference>
<keyword evidence="2" id="KW-1185">Reference proteome</keyword>
<name>A0A3N4GB93_9ACTN</name>
<comment type="caution">
    <text evidence="1">The sequence shown here is derived from an EMBL/GenBank/DDBJ whole genome shotgun (WGS) entry which is preliminary data.</text>
</comment>
<evidence type="ECO:0000313" key="2">
    <source>
        <dbReference type="Proteomes" id="UP000267536"/>
    </source>
</evidence>
<dbReference type="GO" id="GO:0003677">
    <property type="term" value="F:DNA binding"/>
    <property type="evidence" value="ECO:0007669"/>
    <property type="project" value="UniProtKB-KW"/>
</dbReference>